<reference evidence="4 5" key="1">
    <citation type="submission" date="2020-03" db="EMBL/GenBank/DDBJ databases">
        <authorList>
            <person name="Sun Q."/>
        </authorList>
    </citation>
    <scope>NUCLEOTIDE SEQUENCE [LARGE SCALE GENOMIC DNA]</scope>
    <source>
        <strain evidence="4 5">JC162</strain>
    </source>
</reference>
<evidence type="ECO:0000259" key="3">
    <source>
        <dbReference type="Pfam" id="PF01979"/>
    </source>
</evidence>
<organism evidence="4 5">
    <name type="scientific">Neoroseomonas marina</name>
    <dbReference type="NCBI Taxonomy" id="1232220"/>
    <lineage>
        <taxon>Bacteria</taxon>
        <taxon>Pseudomonadati</taxon>
        <taxon>Pseudomonadota</taxon>
        <taxon>Alphaproteobacteria</taxon>
        <taxon>Acetobacterales</taxon>
        <taxon>Acetobacteraceae</taxon>
        <taxon>Neoroseomonas</taxon>
    </lineage>
</organism>
<dbReference type="InterPro" id="IPR032466">
    <property type="entry name" value="Metal_Hydrolase"/>
</dbReference>
<dbReference type="EMBL" id="JABBKX010000002">
    <property type="protein sequence ID" value="NMJ40860.1"/>
    <property type="molecule type" value="Genomic_DNA"/>
</dbReference>
<accession>A0A848EBL1</accession>
<dbReference type="Pfam" id="PF01979">
    <property type="entry name" value="Amidohydro_1"/>
    <property type="match status" value="1"/>
</dbReference>
<dbReference type="PANTHER" id="PTHR43794:SF11">
    <property type="entry name" value="AMIDOHYDROLASE-RELATED DOMAIN-CONTAINING PROTEIN"/>
    <property type="match status" value="1"/>
</dbReference>
<dbReference type="InterPro" id="IPR011059">
    <property type="entry name" value="Metal-dep_hydrolase_composite"/>
</dbReference>
<dbReference type="InterPro" id="IPR006680">
    <property type="entry name" value="Amidohydro-rel"/>
</dbReference>
<dbReference type="SUPFAM" id="SSF51556">
    <property type="entry name" value="Metallo-dependent hydrolases"/>
    <property type="match status" value="1"/>
</dbReference>
<dbReference type="InterPro" id="IPR050287">
    <property type="entry name" value="MTA/SAH_deaminase"/>
</dbReference>
<comment type="similarity">
    <text evidence="1">Belongs to the metallo-dependent hydrolases superfamily. ATZ/TRZ family.</text>
</comment>
<dbReference type="Gene3D" id="3.20.20.140">
    <property type="entry name" value="Metal-dependent hydrolases"/>
    <property type="match status" value="1"/>
</dbReference>
<keyword evidence="2 4" id="KW-0378">Hydrolase</keyword>
<evidence type="ECO:0000256" key="2">
    <source>
        <dbReference type="ARBA" id="ARBA00022801"/>
    </source>
</evidence>
<feature type="domain" description="Amidohydrolase-related" evidence="3">
    <location>
        <begin position="59"/>
        <end position="415"/>
    </location>
</feature>
<dbReference type="Proteomes" id="UP000548582">
    <property type="component" value="Unassembled WGS sequence"/>
</dbReference>
<dbReference type="GO" id="GO:0016810">
    <property type="term" value="F:hydrolase activity, acting on carbon-nitrogen (but not peptide) bonds"/>
    <property type="evidence" value="ECO:0007669"/>
    <property type="project" value="InterPro"/>
</dbReference>
<sequence length="465" mass="50802">MTSILIAGAVILTCDDDRSIIEHAAIAVADNRIVAVGPSSELEKTYANFERFDARGLAVLPGFINAHTHTALTVLRGTVEDWDGNAVYGYMSPVSYEMSDEERAIMVQLGCLEAIRSGCATLVDPFRHVPSYVDAMAATGLRLWVSENCADINTLKIRQGDYSVDREFGQVFLDRTIRGIEAYHGTHNDRLRIQIAAHAPDNCSPWMLDQLMQLARKHDLTRTVHLAQSVEEINAVKAAYGLTPAEYLDREGFLGPELVGAHWTYCSASDVELLASRGTQMVHCPANSSRRGPHTAPVGLIRDAGINIAIGTDNMTEDMFHALKIGLIVHRGGRGRAREGGVNPQPQALLDGITRNAARSVGASAEIGSIEVGKKADLTIIDLNVPAMRPIIRLVSNIVHYGHPGIVHSVMTDGVFLMRDRKVLALDEASLLKESQKVTERVWQRMMAKNPDIPPPPGGLQWLDA</sequence>
<dbReference type="Gene3D" id="2.30.40.10">
    <property type="entry name" value="Urease, subunit C, domain 1"/>
    <property type="match status" value="1"/>
</dbReference>
<dbReference type="SUPFAM" id="SSF51338">
    <property type="entry name" value="Composite domain of metallo-dependent hydrolases"/>
    <property type="match status" value="1"/>
</dbReference>
<evidence type="ECO:0000256" key="1">
    <source>
        <dbReference type="ARBA" id="ARBA00006745"/>
    </source>
</evidence>
<keyword evidence="5" id="KW-1185">Reference proteome</keyword>
<gene>
    <name evidence="4" type="ORF">GWK16_06380</name>
</gene>
<evidence type="ECO:0000313" key="4">
    <source>
        <dbReference type="EMBL" id="NMJ40860.1"/>
    </source>
</evidence>
<comment type="caution">
    <text evidence="4">The sequence shown here is derived from an EMBL/GenBank/DDBJ whole genome shotgun (WGS) entry which is preliminary data.</text>
</comment>
<dbReference type="AlphaFoldDB" id="A0A848EBL1"/>
<evidence type="ECO:0000313" key="5">
    <source>
        <dbReference type="Proteomes" id="UP000548582"/>
    </source>
</evidence>
<name>A0A848EBL1_9PROT</name>
<protein>
    <submittedName>
        <fullName evidence="4">Amidohydrolase family protein</fullName>
    </submittedName>
</protein>
<dbReference type="RefSeq" id="WP_170053122.1">
    <property type="nucleotide sequence ID" value="NZ_JABBKX010000002.1"/>
</dbReference>
<proteinExistence type="inferred from homology"/>
<dbReference type="PANTHER" id="PTHR43794">
    <property type="entry name" value="AMINOHYDROLASE SSNA-RELATED"/>
    <property type="match status" value="1"/>
</dbReference>